<feature type="domain" description="Transglycosylase SLT" evidence="5">
    <location>
        <begin position="381"/>
        <end position="486"/>
    </location>
</feature>
<comment type="caution">
    <text evidence="6">The sequence shown here is derived from an EMBL/GenBank/DDBJ whole genome shotgun (WGS) entry which is preliminary data.</text>
</comment>
<dbReference type="InterPro" id="IPR008258">
    <property type="entry name" value="Transglycosylase_SLT_dom_1"/>
</dbReference>
<comment type="similarity">
    <text evidence="1">Belongs to the transglycosylase Slt family.</text>
</comment>
<dbReference type="Pfam" id="PF01464">
    <property type="entry name" value="SLT"/>
    <property type="match status" value="1"/>
</dbReference>
<proteinExistence type="inferred from homology"/>
<dbReference type="RefSeq" id="WP_051512388.1">
    <property type="nucleotide sequence ID" value="NZ_AVFL01000010.1"/>
</dbReference>
<dbReference type="Proteomes" id="UP000019486">
    <property type="component" value="Unassembled WGS sequence"/>
</dbReference>
<dbReference type="GO" id="GO:0004553">
    <property type="term" value="F:hydrolase activity, hydrolyzing O-glycosyl compounds"/>
    <property type="evidence" value="ECO:0007669"/>
    <property type="project" value="InterPro"/>
</dbReference>
<evidence type="ECO:0000256" key="2">
    <source>
        <dbReference type="ARBA" id="ARBA00009387"/>
    </source>
</evidence>
<dbReference type="PANTHER" id="PTHR37423:SF2">
    <property type="entry name" value="MEMBRANE-BOUND LYTIC MUREIN TRANSGLYCOSYLASE C"/>
    <property type="match status" value="1"/>
</dbReference>
<accession>W9H0X1</accession>
<dbReference type="STRING" id="1385369.N825_03975"/>
<dbReference type="CDD" id="cd13401">
    <property type="entry name" value="Slt70-like"/>
    <property type="match status" value="1"/>
</dbReference>
<name>W9H0X1_9PROT</name>
<sequence>MDTPVVPSRQSRPVASDAQLNLQEASRYRRIFELQDASDWKAADKLISEVADMRLMGHVEMQRLLHPAYKASYHELREWLERYADHPGADKIHQLALKRMARGERKPPAPRGENAPLPAGPNGAFSSDRGLRVATPRRGRSVEAPIQVAKSQVAKGQAAKSGDDAPVLPAGTVTIAASAAVATPPRPDRAMSSGGAGWSAGIAAWRAGQNDKAARYFEAFSKGDGASPWDQSAGAYWAARAHQRARRPAEAGKWLGEAARNPRTFYGLIARQALGGIEDIGLHTPILTRRHVRALAEVPAGRRAVALVQVGRRDSAEQELRRINARGDTTLEQALVALSDLGGMPALAMRLGSVLTDTDGATYDSALYPLPPWEPRGGFVIDRALLFALMRQESRFETDARSGVGAKGLMQLMPSTASYVAETLAPDALASNGKRKPDLYEPEINLTLGQRYVRYLMDQKGIEDNLILAIASYNAGPGNLQRWRRQLSRIKDPLLFIESLPVRETRNFVEQVLTNYWIYRQRLGQPMPSLEAIAAGQWPVYMAVDGDVPDQQTDQQVASDGKD</sequence>
<evidence type="ECO:0000256" key="1">
    <source>
        <dbReference type="ARBA" id="ARBA00007734"/>
    </source>
</evidence>
<dbReference type="GO" id="GO:0042597">
    <property type="term" value="C:periplasmic space"/>
    <property type="evidence" value="ECO:0007669"/>
    <property type="project" value="InterPro"/>
</dbReference>
<evidence type="ECO:0000256" key="4">
    <source>
        <dbReference type="SAM" id="MobiDB-lite"/>
    </source>
</evidence>
<keyword evidence="3" id="KW-0732">Signal</keyword>
<evidence type="ECO:0000256" key="3">
    <source>
        <dbReference type="ARBA" id="ARBA00022729"/>
    </source>
</evidence>
<dbReference type="InterPro" id="IPR023346">
    <property type="entry name" value="Lysozyme-like_dom_sf"/>
</dbReference>
<dbReference type="Gene3D" id="1.10.530.10">
    <property type="match status" value="1"/>
</dbReference>
<dbReference type="InterPro" id="IPR008939">
    <property type="entry name" value="Lytic_TGlycosylase_superhlx_U"/>
</dbReference>
<dbReference type="PANTHER" id="PTHR37423">
    <property type="entry name" value="SOLUBLE LYTIC MUREIN TRANSGLYCOSYLASE-RELATED"/>
    <property type="match status" value="1"/>
</dbReference>
<organism evidence="6 7">
    <name type="scientific">Skermanella stibiiresistens SB22</name>
    <dbReference type="NCBI Taxonomy" id="1385369"/>
    <lineage>
        <taxon>Bacteria</taxon>
        <taxon>Pseudomonadati</taxon>
        <taxon>Pseudomonadota</taxon>
        <taxon>Alphaproteobacteria</taxon>
        <taxon>Rhodospirillales</taxon>
        <taxon>Azospirillaceae</taxon>
        <taxon>Skermanella</taxon>
    </lineage>
</organism>
<evidence type="ECO:0000313" key="7">
    <source>
        <dbReference type="Proteomes" id="UP000019486"/>
    </source>
</evidence>
<dbReference type="EMBL" id="AVFL01000010">
    <property type="protein sequence ID" value="EWY39694.1"/>
    <property type="molecule type" value="Genomic_DNA"/>
</dbReference>
<dbReference type="SUPFAM" id="SSF53955">
    <property type="entry name" value="Lysozyme-like"/>
    <property type="match status" value="1"/>
</dbReference>
<gene>
    <name evidence="6" type="ORF">N825_03975</name>
</gene>
<evidence type="ECO:0000259" key="5">
    <source>
        <dbReference type="Pfam" id="PF01464"/>
    </source>
</evidence>
<reference evidence="6 7" key="1">
    <citation type="submission" date="2013-08" db="EMBL/GenBank/DDBJ databases">
        <title>The genome sequence of Skermanella stibiiresistens.</title>
        <authorList>
            <person name="Zhu W."/>
            <person name="Wang G."/>
        </authorList>
    </citation>
    <scope>NUCLEOTIDE SEQUENCE [LARGE SCALE GENOMIC DNA]</scope>
    <source>
        <strain evidence="6 7">SB22</strain>
    </source>
</reference>
<dbReference type="Gene3D" id="1.25.20.10">
    <property type="entry name" value="Bacterial muramidases"/>
    <property type="match status" value="2"/>
</dbReference>
<evidence type="ECO:0000313" key="6">
    <source>
        <dbReference type="EMBL" id="EWY39694.1"/>
    </source>
</evidence>
<keyword evidence="7" id="KW-1185">Reference proteome</keyword>
<feature type="region of interest" description="Disordered" evidence="4">
    <location>
        <begin position="104"/>
        <end position="130"/>
    </location>
</feature>
<comment type="similarity">
    <text evidence="2">Belongs to the virb1 family.</text>
</comment>
<dbReference type="SUPFAM" id="SSF48435">
    <property type="entry name" value="Bacterial muramidases"/>
    <property type="match status" value="2"/>
</dbReference>
<protein>
    <submittedName>
        <fullName evidence="6">Murein transglycosylase</fullName>
    </submittedName>
</protein>
<dbReference type="AlphaFoldDB" id="W9H0X1"/>